<keyword evidence="1" id="KW-0472">Membrane</keyword>
<name>A0A4V3RXX2_9PROT</name>
<dbReference type="Gene3D" id="1.20.1640.10">
    <property type="entry name" value="Multidrug efflux transporter AcrB transmembrane domain"/>
    <property type="match status" value="2"/>
</dbReference>
<feature type="transmembrane region" description="Helical" evidence="1">
    <location>
        <begin position="432"/>
        <end position="452"/>
    </location>
</feature>
<feature type="transmembrane region" description="Helical" evidence="1">
    <location>
        <begin position="865"/>
        <end position="884"/>
    </location>
</feature>
<dbReference type="SUPFAM" id="SSF82714">
    <property type="entry name" value="Multidrug efflux transporter AcrB TolC docking domain, DN and DC subdomains"/>
    <property type="match status" value="1"/>
</dbReference>
<feature type="transmembrane region" description="Helical" evidence="1">
    <location>
        <begin position="360"/>
        <end position="378"/>
    </location>
</feature>
<dbReference type="GO" id="GO:0042910">
    <property type="term" value="F:xenobiotic transmembrane transporter activity"/>
    <property type="evidence" value="ECO:0007669"/>
    <property type="project" value="TreeGrafter"/>
</dbReference>
<dbReference type="PANTHER" id="PTHR32063:SF18">
    <property type="entry name" value="CATION EFFLUX SYSTEM PROTEIN"/>
    <property type="match status" value="1"/>
</dbReference>
<feature type="transmembrane region" description="Helical" evidence="1">
    <location>
        <begin position="528"/>
        <end position="548"/>
    </location>
</feature>
<dbReference type="RefSeq" id="WP_135996014.1">
    <property type="nucleotide sequence ID" value="NZ_CP071057.1"/>
</dbReference>
<keyword evidence="3" id="KW-1185">Reference proteome</keyword>
<comment type="caution">
    <text evidence="2">The sequence shown here is derived from an EMBL/GenBank/DDBJ whole genome shotgun (WGS) entry which is preliminary data.</text>
</comment>
<dbReference type="Gene3D" id="3.30.70.1430">
    <property type="entry name" value="Multidrug efflux transporter AcrB pore domain"/>
    <property type="match status" value="2"/>
</dbReference>
<dbReference type="AlphaFoldDB" id="A0A4V3RXX2"/>
<dbReference type="Gene3D" id="3.30.70.1320">
    <property type="entry name" value="Multidrug efflux transporter AcrB pore domain like"/>
    <property type="match status" value="1"/>
</dbReference>
<dbReference type="Gene3D" id="3.30.2090.10">
    <property type="entry name" value="Multidrug efflux transporter AcrB TolC docking domain, DN and DC subdomains"/>
    <property type="match status" value="2"/>
</dbReference>
<accession>A0A4V3RXX2</accession>
<dbReference type="Proteomes" id="UP000308054">
    <property type="component" value="Unassembled WGS sequence"/>
</dbReference>
<keyword evidence="1" id="KW-1133">Transmembrane helix</keyword>
<evidence type="ECO:0000313" key="2">
    <source>
        <dbReference type="EMBL" id="TGY88169.1"/>
    </source>
</evidence>
<dbReference type="SUPFAM" id="SSF82693">
    <property type="entry name" value="Multidrug efflux transporter AcrB pore domain, PN1, PN2, PC1 and PC2 subdomains"/>
    <property type="match status" value="3"/>
</dbReference>
<proteinExistence type="predicted"/>
<keyword evidence="1" id="KW-0812">Transmembrane</keyword>
<feature type="transmembrane region" description="Helical" evidence="1">
    <location>
        <begin position="464"/>
        <end position="490"/>
    </location>
</feature>
<evidence type="ECO:0000313" key="3">
    <source>
        <dbReference type="Proteomes" id="UP000308054"/>
    </source>
</evidence>
<reference evidence="2 3" key="1">
    <citation type="journal article" date="2017" name="Int. J. Syst. Evol. Microbiol.">
        <title>Marinicauda algicola sp. nov., isolated from a marine red alga Rhodosorus marinus.</title>
        <authorList>
            <person name="Jeong S.E."/>
            <person name="Jeon S.H."/>
            <person name="Chun B.H."/>
            <person name="Kim D.W."/>
            <person name="Jeon C.O."/>
        </authorList>
    </citation>
    <scope>NUCLEOTIDE SEQUENCE [LARGE SCALE GENOMIC DNA]</scope>
    <source>
        <strain evidence="2 3">JCM 31718</strain>
    </source>
</reference>
<dbReference type="PANTHER" id="PTHR32063">
    <property type="match status" value="1"/>
</dbReference>
<dbReference type="InterPro" id="IPR027463">
    <property type="entry name" value="AcrB_DN_DC_subdom"/>
</dbReference>
<organism evidence="2 3">
    <name type="scientific">Marinicauda algicola</name>
    <dbReference type="NCBI Taxonomy" id="2029849"/>
    <lineage>
        <taxon>Bacteria</taxon>
        <taxon>Pseudomonadati</taxon>
        <taxon>Pseudomonadota</taxon>
        <taxon>Alphaproteobacteria</taxon>
        <taxon>Maricaulales</taxon>
        <taxon>Maricaulaceae</taxon>
        <taxon>Marinicauda</taxon>
    </lineage>
</organism>
<feature type="transmembrane region" description="Helical" evidence="1">
    <location>
        <begin position="988"/>
        <end position="1018"/>
    </location>
</feature>
<dbReference type="SUPFAM" id="SSF82866">
    <property type="entry name" value="Multidrug efflux transporter AcrB transmembrane domain"/>
    <property type="match status" value="2"/>
</dbReference>
<dbReference type="Pfam" id="PF00873">
    <property type="entry name" value="ACR_tran"/>
    <property type="match status" value="1"/>
</dbReference>
<feature type="transmembrane region" description="Helical" evidence="1">
    <location>
        <begin position="917"/>
        <end position="941"/>
    </location>
</feature>
<dbReference type="PRINTS" id="PR00702">
    <property type="entry name" value="ACRIFLAVINRP"/>
</dbReference>
<dbReference type="OrthoDB" id="9798415at2"/>
<feature type="transmembrane region" description="Helical" evidence="1">
    <location>
        <begin position="962"/>
        <end position="982"/>
    </location>
</feature>
<evidence type="ECO:0000256" key="1">
    <source>
        <dbReference type="SAM" id="Phobius"/>
    </source>
</evidence>
<gene>
    <name evidence="2" type="ORF">E5163_10035</name>
</gene>
<dbReference type="EMBL" id="SRXW01000003">
    <property type="protein sequence ID" value="TGY88169.1"/>
    <property type="molecule type" value="Genomic_DNA"/>
</dbReference>
<dbReference type="GO" id="GO:0005886">
    <property type="term" value="C:plasma membrane"/>
    <property type="evidence" value="ECO:0007669"/>
    <property type="project" value="TreeGrafter"/>
</dbReference>
<sequence>MATLFYRYPRLTGLLIFLILAAGMASLATMGRQEDPSLVERFGRVVTFFPGADAHRVEALVTEPIEEAVLELEEIDEVHSTSRANVSVVDVSIREDLSEAMVEQAWTKIRDQAAAAEAGFPEGVGRPEVIRQYMGAATLIVALTWPEEAPAGYGAMSRLARDLADRLRNVPGTEQVEIFGAPGEEVRVVLDPEAAAALGVTAADIARILAASDAKAPAGRVEGSGLDLTVEVEGSFNSLDRVRAVPLPGLSRDGLVRIGDIAEVERGVEDPVASEAWRNGTRTILVAAYLQPELQVDSWDARAREAVAAFAGATPGLDVDIVFAQAEYVTDRLFGLAQNLGFSALIVFAVLFVMMGWRSALVVGSALPLTVLLCLFLIDLYGEPLHQMSVTGLVVALGLLIDNAIVIVDDYRLLRARGLDRLEAVDKAIRSLFGPLLASTLTTIFAFAPIALMPGVAGEFISMIGISVIFAVASSFVIAFTVIIALAAWFDDGRAGEGNQPFWRSGLSLPRLAGLYRGLIDAVTAQPLLGLALGVLLPVAGVAAAATLPSQFFPQTERDMFQVNMTLPPAASLEQTRMRTQAATAMLEAYEGVEDIVWVIGESAPRVYYNVVTGEAGRPNYAAGFVRTQSAEATRRIVTDFQREARERFPDAQFLALPFEQGPPNPAPIELKLIGPELATLGRLADEIRTVLAETPGVTYTQAQMLTGEPVARLAADEASASLAGLRLGELAGRIRADLSGAVGGSVLEGVEELPVRVIAPEARRDALAAIGAIPLPQDPRTGLAAAPAGSFGPVSLEPQIASIFRIDGERANPVYGFLAPFVLPAPVLADFMDRLDAAGIELPPGYRLEVGGEAESQGEAMANLMSTALPLLILMIGAVVLAFNSVRYAGVVFTVGALSVGLAMFGVWLFGTPLGFNAIVGAMGLVGLSINGTIVVLSALRSSEAARAGDRAAMRETVVDATRHILATTLTTIGGFAPLLIEGDAFWLPFAAAVAGGVAGSAVLALVFAPAAFVLLVRLEHGWRLRNAPVPA</sequence>
<feature type="transmembrane region" description="Helical" evidence="1">
    <location>
        <begin position="891"/>
        <end position="911"/>
    </location>
</feature>
<dbReference type="Gene3D" id="3.30.70.1440">
    <property type="entry name" value="Multidrug efflux transporter AcrB pore domain"/>
    <property type="match status" value="1"/>
</dbReference>
<protein>
    <submittedName>
        <fullName evidence="2">Efflux RND transporter permease subunit</fullName>
    </submittedName>
</protein>
<dbReference type="InterPro" id="IPR001036">
    <property type="entry name" value="Acrflvin-R"/>
</dbReference>
<feature type="transmembrane region" description="Helical" evidence="1">
    <location>
        <begin position="390"/>
        <end position="411"/>
    </location>
</feature>
<feature type="transmembrane region" description="Helical" evidence="1">
    <location>
        <begin position="333"/>
        <end position="353"/>
    </location>
</feature>